<sequence length="517" mass="59235">MMSRMSPPFIFIFIFYFYFYFYFIISVSTHSLPSSLPHLFFFFFSFLFFFFLLPTPFSRFMHACNTHPLCLLLYSFSFLSCVLLLFFFHMHLHLWELDGEGEVFDIYYAAFHSRTSMQREYSSFSFTFSLLPTLWASILLLSLQILSTAASETTATPYDFPMTQMEEMLRSSSAIELSPTAWEMLFFVPTAQQLEELLMEEKKHWWCVVFVNVSSEKMKGFSSDFIQESIFPAVTKLQAKQEERQTGGEHLPVARVAVADIQDSRSYFDLYPFAYVFESSGVGEDAGATGRPDLLTSVEKMIKKGRMMRGTRSDPKTPVILLFRPGAAAYLRKGRQWKLQQLKESHPLRMMVHLDRMEPFISEVPQGIVTAPLSLSMHLLSDYEHCPTNPSRASVGAGVTKQGGAKKDKAVVDDDADDAALGILTVNELKQHQERVLGTLRRVRERQQGRGRENPLSLESLRGVSAKDRVKELMRRVKSLNNQDDDLQEDEAPAADKHAPRDEGDEEAEDEEQFNDL</sequence>
<keyword evidence="2" id="KW-1133">Transmembrane helix</keyword>
<feature type="compositionally biased region" description="Acidic residues" evidence="1">
    <location>
        <begin position="503"/>
        <end position="517"/>
    </location>
</feature>
<evidence type="ECO:0000256" key="2">
    <source>
        <dbReference type="SAM" id="Phobius"/>
    </source>
</evidence>
<feature type="compositionally biased region" description="Acidic residues" evidence="1">
    <location>
        <begin position="483"/>
        <end position="493"/>
    </location>
</feature>
<evidence type="ECO:0000256" key="1">
    <source>
        <dbReference type="SAM" id="MobiDB-lite"/>
    </source>
</evidence>
<proteinExistence type="predicted"/>
<dbReference type="SMR" id="Q4E2Y5"/>
<dbReference type="KEGG" id="tcr:508175.90"/>
<organism evidence="3 4">
    <name type="scientific">Trypanosoma cruzi (strain CL Brener)</name>
    <dbReference type="NCBI Taxonomy" id="353153"/>
    <lineage>
        <taxon>Eukaryota</taxon>
        <taxon>Discoba</taxon>
        <taxon>Euglenozoa</taxon>
        <taxon>Kinetoplastea</taxon>
        <taxon>Metakinetoplastina</taxon>
        <taxon>Trypanosomatida</taxon>
        <taxon>Trypanosomatidae</taxon>
        <taxon>Trypanosoma</taxon>
        <taxon>Schizotrypanum</taxon>
    </lineage>
</organism>
<protein>
    <submittedName>
        <fullName evidence="3">Uncharacterized protein</fullName>
    </submittedName>
</protein>
<dbReference type="GeneID" id="3553792"/>
<name>Q4E2Y5_TRYCC</name>
<reference evidence="3 4" key="1">
    <citation type="journal article" date="2005" name="Science">
        <title>The genome sequence of Trypanosoma cruzi, etiologic agent of Chagas disease.</title>
        <authorList>
            <person name="El-Sayed N.M."/>
            <person name="Myler P.J."/>
            <person name="Bartholomeu D.C."/>
            <person name="Nilsson D."/>
            <person name="Aggarwal G."/>
            <person name="Tran A.N."/>
            <person name="Ghedin E."/>
            <person name="Worthey E.A."/>
            <person name="Delcher A.L."/>
            <person name="Blandin G."/>
            <person name="Westenberger S.J."/>
            <person name="Caler E."/>
            <person name="Cerqueira G.C."/>
            <person name="Branche C."/>
            <person name="Haas B."/>
            <person name="Anupama A."/>
            <person name="Arner E."/>
            <person name="Aslund L."/>
            <person name="Attipoe P."/>
            <person name="Bontempi E."/>
            <person name="Bringaud F."/>
            <person name="Burton P."/>
            <person name="Cadag E."/>
            <person name="Campbell D.A."/>
            <person name="Carrington M."/>
            <person name="Crabtree J."/>
            <person name="Darban H."/>
            <person name="da Silveira J.F."/>
            <person name="de Jong P."/>
            <person name="Edwards K."/>
            <person name="Englund P.T."/>
            <person name="Fazelina G."/>
            <person name="Feldblyum T."/>
            <person name="Ferella M."/>
            <person name="Frasch A.C."/>
            <person name="Gull K."/>
            <person name="Horn D."/>
            <person name="Hou L."/>
            <person name="Huang Y."/>
            <person name="Kindlund E."/>
            <person name="Klingbeil M."/>
            <person name="Kluge S."/>
            <person name="Koo H."/>
            <person name="Lacerda D."/>
            <person name="Levin M.J."/>
            <person name="Lorenzi H."/>
            <person name="Louie T."/>
            <person name="Machado C.R."/>
            <person name="McCulloch R."/>
            <person name="McKenna A."/>
            <person name="Mizuno Y."/>
            <person name="Mottram J.C."/>
            <person name="Nelson S."/>
            <person name="Ochaya S."/>
            <person name="Osoegawa K."/>
            <person name="Pai G."/>
            <person name="Parsons M."/>
            <person name="Pentony M."/>
            <person name="Pettersson U."/>
            <person name="Pop M."/>
            <person name="Ramirez J.L."/>
            <person name="Rinta J."/>
            <person name="Robertson L."/>
            <person name="Salzberg S.L."/>
            <person name="Sanchez D.O."/>
            <person name="Seyler A."/>
            <person name="Sharma R."/>
            <person name="Shetty J."/>
            <person name="Simpson A.J."/>
            <person name="Sisk E."/>
            <person name="Tammi M.T."/>
            <person name="Tarleton R."/>
            <person name="Teixeira S."/>
            <person name="Van Aken S."/>
            <person name="Vogt C."/>
            <person name="Ward P.N."/>
            <person name="Wickstead B."/>
            <person name="Wortman J."/>
            <person name="White O."/>
            <person name="Fraser C.M."/>
            <person name="Stuart K.D."/>
            <person name="Andersson B."/>
        </authorList>
    </citation>
    <scope>NUCLEOTIDE SEQUENCE [LARGE SCALE GENOMIC DNA]</scope>
    <source>
        <strain evidence="3 4">CL Brener</strain>
    </source>
</reference>
<feature type="region of interest" description="Disordered" evidence="1">
    <location>
        <begin position="475"/>
        <end position="517"/>
    </location>
</feature>
<feature type="transmembrane region" description="Helical" evidence="2">
    <location>
        <begin position="9"/>
        <end position="27"/>
    </location>
</feature>
<comment type="caution">
    <text evidence="3">The sequence shown here is derived from an EMBL/GenBank/DDBJ whole genome shotgun (WGS) entry which is preliminary data.</text>
</comment>
<keyword evidence="2" id="KW-0812">Transmembrane</keyword>
<evidence type="ECO:0000313" key="3">
    <source>
        <dbReference type="EMBL" id="EAN99118.1"/>
    </source>
</evidence>
<keyword evidence="2" id="KW-0472">Membrane</keyword>
<dbReference type="AlphaFoldDB" id="Q4E2Y5"/>
<feature type="transmembrane region" description="Helical" evidence="2">
    <location>
        <begin position="39"/>
        <end position="57"/>
    </location>
</feature>
<keyword evidence="4" id="KW-1185">Reference proteome</keyword>
<dbReference type="EMBL" id="AAHK01000029">
    <property type="protein sequence ID" value="EAN99118.1"/>
    <property type="molecule type" value="Genomic_DNA"/>
</dbReference>
<dbReference type="Proteomes" id="UP000002296">
    <property type="component" value="Unassembled WGS sequence"/>
</dbReference>
<gene>
    <name evidence="3" type="ORF">Tc00.1047053508175.90</name>
</gene>
<accession>Q4E2Y5</accession>
<feature type="transmembrane region" description="Helical" evidence="2">
    <location>
        <begin position="69"/>
        <end position="88"/>
    </location>
</feature>
<dbReference type="RefSeq" id="XP_820969.1">
    <property type="nucleotide sequence ID" value="XM_815876.1"/>
</dbReference>
<dbReference type="InParanoid" id="Q4E2Y5"/>
<dbReference type="PaxDb" id="353153-Q4E2Y5"/>
<evidence type="ECO:0000313" key="4">
    <source>
        <dbReference type="Proteomes" id="UP000002296"/>
    </source>
</evidence>